<gene>
    <name evidence="1" type="ORF">MKS88_004052</name>
</gene>
<dbReference type="EMBL" id="CM043780">
    <property type="protein sequence ID" value="KAI4836262.1"/>
    <property type="molecule type" value="Genomic_DNA"/>
</dbReference>
<keyword evidence="2" id="KW-1185">Reference proteome</keyword>
<sequence length="195" mass="23136">MKHHKTLKKGKNVINSEENQDAKATIDGISWYKKIDLKNTLDVRIRRLLYGETDIYSQQICESIKDKAMKTVNEYEYYFGNRLNKITQNSDLNKFNKYINDKNSQKSSSFIKFKDNFSNSDDSLLSIDYLQSVDNELNEKPFIMKNYMSRKENRSSSIFKNFKKLDAKFERLVEKLLLNFNNMGFIHTDNVLFFQ</sequence>
<comment type="caution">
    <text evidence="1">The sequence shown here is derived from an EMBL/GenBank/DDBJ whole genome shotgun (WGS) entry which is preliminary data.</text>
</comment>
<accession>A0ACB9Y5G2</accession>
<name>A0ACB9Y5G2_PLABR</name>
<organism evidence="1 2">
    <name type="scientific">Plasmodium brasilianum</name>
    <dbReference type="NCBI Taxonomy" id="5824"/>
    <lineage>
        <taxon>Eukaryota</taxon>
        <taxon>Sar</taxon>
        <taxon>Alveolata</taxon>
        <taxon>Apicomplexa</taxon>
        <taxon>Aconoidasida</taxon>
        <taxon>Haemosporida</taxon>
        <taxon>Plasmodiidae</taxon>
        <taxon>Plasmodium</taxon>
        <taxon>Plasmodium (Plasmodium)</taxon>
    </lineage>
</organism>
<evidence type="ECO:0000313" key="2">
    <source>
        <dbReference type="Proteomes" id="UP001056978"/>
    </source>
</evidence>
<protein>
    <submittedName>
        <fullName evidence="1">Uncharacterized protein</fullName>
    </submittedName>
</protein>
<dbReference type="Proteomes" id="UP001056978">
    <property type="component" value="Chromosome 12"/>
</dbReference>
<reference evidence="1" key="1">
    <citation type="submission" date="2022-06" db="EMBL/GenBank/DDBJ databases">
        <title>The First Complete Genome of the Simian Malaria Parasite Plasmodium brasilianum.</title>
        <authorList>
            <person name="Bajic M."/>
            <person name="Ravishankar S."/>
        </authorList>
    </citation>
    <scope>NUCLEOTIDE SEQUENCE</scope>
    <source>
        <strain evidence="1">Bolivian I</strain>
    </source>
</reference>
<evidence type="ECO:0000313" key="1">
    <source>
        <dbReference type="EMBL" id="KAI4836262.1"/>
    </source>
</evidence>
<proteinExistence type="predicted"/>